<protein>
    <recommendedName>
        <fullName evidence="3">Reverse transcriptase</fullName>
    </recommendedName>
</protein>
<reference evidence="1" key="2">
    <citation type="journal article" date="2023" name="Science">
        <title>Genomic signatures of disease resistance in endangered staghorn corals.</title>
        <authorList>
            <person name="Vollmer S.V."/>
            <person name="Selwyn J.D."/>
            <person name="Despard B.A."/>
            <person name="Roesel C.L."/>
        </authorList>
    </citation>
    <scope>NUCLEOTIDE SEQUENCE</scope>
    <source>
        <strain evidence="1">K2</strain>
    </source>
</reference>
<dbReference type="AlphaFoldDB" id="A0AAD9V2E5"/>
<gene>
    <name evidence="1" type="ORF">P5673_018855</name>
</gene>
<evidence type="ECO:0008006" key="3">
    <source>
        <dbReference type="Google" id="ProtNLM"/>
    </source>
</evidence>
<dbReference type="EMBL" id="JARQWQ010000043">
    <property type="protein sequence ID" value="KAK2558661.1"/>
    <property type="molecule type" value="Genomic_DNA"/>
</dbReference>
<dbReference type="Proteomes" id="UP001249851">
    <property type="component" value="Unassembled WGS sequence"/>
</dbReference>
<organism evidence="1 2">
    <name type="scientific">Acropora cervicornis</name>
    <name type="common">Staghorn coral</name>
    <dbReference type="NCBI Taxonomy" id="6130"/>
    <lineage>
        <taxon>Eukaryota</taxon>
        <taxon>Metazoa</taxon>
        <taxon>Cnidaria</taxon>
        <taxon>Anthozoa</taxon>
        <taxon>Hexacorallia</taxon>
        <taxon>Scleractinia</taxon>
        <taxon>Astrocoeniina</taxon>
        <taxon>Acroporidae</taxon>
        <taxon>Acropora</taxon>
    </lineage>
</organism>
<sequence length="289" mass="32896">MSVEMSAVGQESGISCGERDACLLNDVKEKTQESRRTKDQLVIDRATLRDCKRRKTNLAITWISYKKVSDSVHHSWILETLDLVGAADNNKRSDIGMDFEIEKCAMMVMKRCKLDVSEGRRLRDGSIIRSIGDDVESKVISFLGVLESEEKYDQKKEYIKRAKKTLSSKRNARNVIKAINSWAVSLLQYIGEILNWTKSELAELDRKTSKLLTGIHGTLHPRSSIGRLYLPRTEGGRGLIGVEDAINTEERNINVYISQSKERLLKAAWKRKNDIEIPNKKDDIETPNQ</sequence>
<comment type="caution">
    <text evidence="1">The sequence shown here is derived from an EMBL/GenBank/DDBJ whole genome shotgun (WGS) entry which is preliminary data.</text>
</comment>
<name>A0AAD9V2E5_ACRCE</name>
<reference evidence="1" key="1">
    <citation type="journal article" date="2023" name="G3 (Bethesda)">
        <title>Whole genome assembly and annotation of the endangered Caribbean coral Acropora cervicornis.</title>
        <authorList>
            <person name="Selwyn J.D."/>
            <person name="Vollmer S.V."/>
        </authorList>
    </citation>
    <scope>NUCLEOTIDE SEQUENCE</scope>
    <source>
        <strain evidence="1">K2</strain>
    </source>
</reference>
<proteinExistence type="predicted"/>
<dbReference type="PANTHER" id="PTHR35450">
    <property type="entry name" value="REVERSE TRANSCRIPTASE DOMAIN-CONTAINING PROTEIN"/>
    <property type="match status" value="1"/>
</dbReference>
<evidence type="ECO:0000313" key="1">
    <source>
        <dbReference type="EMBL" id="KAK2558661.1"/>
    </source>
</evidence>
<keyword evidence="2" id="KW-1185">Reference proteome</keyword>
<accession>A0AAD9V2E5</accession>
<dbReference type="PANTHER" id="PTHR35450:SF2">
    <property type="entry name" value="REVERSE TRANSCRIPTASE DOMAIN-CONTAINING PROTEIN"/>
    <property type="match status" value="1"/>
</dbReference>
<evidence type="ECO:0000313" key="2">
    <source>
        <dbReference type="Proteomes" id="UP001249851"/>
    </source>
</evidence>